<evidence type="ECO:0000313" key="1">
    <source>
        <dbReference type="EMBL" id="RNE66798.1"/>
    </source>
</evidence>
<accession>A0A3M8LQL4</accession>
<sequence length="201" mass="23163">MDTVRSFKIIAKQQLREQPAPDPQSLTLQQMQHVVARAAGFLNWGAMLSADEFERRFGLLMLERPQLTSVGMDGELGTAFGWSEYISLSSEERDSKYQELRDELWDELDAIRWVHDWLLESVSPLKGINRRRSSYGIKHIAERIRGDYLTNGAFIAGALLAGYVSDVDGTERHERNLHFNMSERDLKVEDDRSRKASYDRL</sequence>
<name>A0A3M8LQL4_9MICO</name>
<evidence type="ECO:0000313" key="2">
    <source>
        <dbReference type="Proteomes" id="UP000279859"/>
    </source>
</evidence>
<dbReference type="OrthoDB" id="4558583at2"/>
<dbReference type="Proteomes" id="UP000279859">
    <property type="component" value="Unassembled WGS sequence"/>
</dbReference>
<protein>
    <submittedName>
        <fullName evidence="1">Uncharacterized protein</fullName>
    </submittedName>
</protein>
<proteinExistence type="predicted"/>
<reference evidence="1 2" key="1">
    <citation type="submission" date="2018-11" db="EMBL/GenBank/DDBJ databases">
        <title>Cryobacterium sp. nov., isolated from rhizosphere soil of lettuce.</title>
        <authorList>
            <person name="Wang Y."/>
        </authorList>
    </citation>
    <scope>NUCLEOTIDE SEQUENCE [LARGE SCALE GENOMIC DNA]</scope>
    <source>
        <strain evidence="1 2">NEAU-85</strain>
    </source>
</reference>
<comment type="caution">
    <text evidence="1">The sequence shown here is derived from an EMBL/GenBank/DDBJ whole genome shotgun (WGS) entry which is preliminary data.</text>
</comment>
<dbReference type="RefSeq" id="WP_123044838.1">
    <property type="nucleotide sequence ID" value="NZ_RDSR01000003.1"/>
</dbReference>
<gene>
    <name evidence="1" type="ORF">EEJ31_03200</name>
</gene>
<organism evidence="1 2">
    <name type="scientific">Cryobacterium tepidiphilum</name>
    <dbReference type="NCBI Taxonomy" id="2486026"/>
    <lineage>
        <taxon>Bacteria</taxon>
        <taxon>Bacillati</taxon>
        <taxon>Actinomycetota</taxon>
        <taxon>Actinomycetes</taxon>
        <taxon>Micrococcales</taxon>
        <taxon>Microbacteriaceae</taxon>
        <taxon>Cryobacterium</taxon>
    </lineage>
</organism>
<dbReference type="EMBL" id="RDSR01000003">
    <property type="protein sequence ID" value="RNE66798.1"/>
    <property type="molecule type" value="Genomic_DNA"/>
</dbReference>
<keyword evidence="2" id="KW-1185">Reference proteome</keyword>
<dbReference type="AlphaFoldDB" id="A0A3M8LQL4"/>